<comment type="caution">
    <text evidence="1">The sequence shown here is derived from an EMBL/GenBank/DDBJ whole genome shotgun (WGS) entry which is preliminary data.</text>
</comment>
<protein>
    <submittedName>
        <fullName evidence="1">Uncharacterized protein</fullName>
    </submittedName>
</protein>
<reference evidence="1 2" key="1">
    <citation type="submission" date="2020-06" db="EMBL/GenBank/DDBJ databases">
        <title>Photobacterium damselae subsp. damselae comparative genomics.</title>
        <authorList>
            <person name="Osorio C.R."/>
        </authorList>
    </citation>
    <scope>NUCLEOTIDE SEQUENCE [LARGE SCALE GENOMIC DNA]</scope>
    <source>
        <strain evidence="1 2">TW250/03</strain>
    </source>
</reference>
<dbReference type="EMBL" id="JABXOR010001419">
    <property type="protein sequence ID" value="NVP02860.1"/>
    <property type="molecule type" value="Genomic_DNA"/>
</dbReference>
<dbReference type="Proteomes" id="UP000533429">
    <property type="component" value="Unassembled WGS sequence"/>
</dbReference>
<evidence type="ECO:0000313" key="1">
    <source>
        <dbReference type="EMBL" id="NVP02860.1"/>
    </source>
</evidence>
<sequence length="104" mass="12372">MNQDTKRLVDEAMRDFRRTGRKQFRKRQFNALCGLLNDIFDNEPQCRGQVQSIGFRQLTGYYRRYSHLKLETLVSRWRVLCVLFKKIGMNEPIHPGAVLKVEKL</sequence>
<organism evidence="1 2">
    <name type="scientific">Photobacterium damselae subsp. damselae</name>
    <name type="common">Listonella damsela</name>
    <dbReference type="NCBI Taxonomy" id="85581"/>
    <lineage>
        <taxon>Bacteria</taxon>
        <taxon>Pseudomonadati</taxon>
        <taxon>Pseudomonadota</taxon>
        <taxon>Gammaproteobacteria</taxon>
        <taxon>Vibrionales</taxon>
        <taxon>Vibrionaceae</taxon>
        <taxon>Photobacterium</taxon>
    </lineage>
</organism>
<accession>A0A850R209</accession>
<name>A0A850R209_PHODD</name>
<dbReference type="AlphaFoldDB" id="A0A850R209"/>
<evidence type="ECO:0000313" key="2">
    <source>
        <dbReference type="Proteomes" id="UP000533429"/>
    </source>
</evidence>
<proteinExistence type="predicted"/>
<gene>
    <name evidence="1" type="ORF">HWA77_21870</name>
</gene>